<evidence type="ECO:0000313" key="2">
    <source>
        <dbReference type="EMBL" id="MBE1161860.1"/>
    </source>
</evidence>
<evidence type="ECO:0000313" key="3">
    <source>
        <dbReference type="Proteomes" id="UP000651010"/>
    </source>
</evidence>
<feature type="transmembrane region" description="Helical" evidence="1">
    <location>
        <begin position="21"/>
        <end position="42"/>
    </location>
</feature>
<comment type="caution">
    <text evidence="2">The sequence shown here is derived from an EMBL/GenBank/DDBJ whole genome shotgun (WGS) entry which is preliminary data.</text>
</comment>
<dbReference type="RefSeq" id="WP_192556703.1">
    <property type="nucleotide sequence ID" value="NZ_JACZZA010000010.1"/>
</dbReference>
<reference evidence="2 3" key="1">
    <citation type="submission" date="2020-09" db="EMBL/GenBank/DDBJ databases">
        <title>Dyella sp. 7MK23 isolated from forest soil.</title>
        <authorList>
            <person name="Fu J."/>
        </authorList>
    </citation>
    <scope>NUCLEOTIDE SEQUENCE [LARGE SCALE GENOMIC DNA]</scope>
    <source>
        <strain evidence="2 3">7MK23</strain>
    </source>
</reference>
<proteinExistence type="predicted"/>
<sequence length="726" mass="72727">MSTPSIASRAARSRQRGVMNLLLVLLIGLAMTVTSIGVVHVMRSSQEGQLSLHAMTPAQQSAWTGAEIVRRYLVVASADTIAKLSGPLQVSGLSGLSVSIVSVAKNTASGSSVYRVVANIAGAAATATSASSTATLQVVYDVTPNPGSSTTGNGGSTTPGVNISTINIYKNLNMTGGITVLGGNNANLNVQGDVTLDNASITGVNSINATGNVRVGSGIHVNQIYSNGDVTVTGSASVNQISALGNVMVDGGANPFVITANGSVTFAGGSATAVTAIGDVDVTAGGVSIGSITTMGNVNWTGSGGSVSSIKANGSVTYAGGSTGSTAITAQGDVTLTGGGAQSVTTSGNVNVNGFGGIGALQAQGNLNINAWGSGVTGIIGGTLNKASPYMSSNVQVSPGFTVSVPAVAITPLQQVTISRPAIDAYALQSSANYVFQVVNGAIQVTVANVVGIQAGTYYLGSYPFSNGRGYQDFLCTQLVTGSLNSNGVGQCSTPATPGNTICQGQATENDCLSYGNGAWTVSGRSFARGVLWFQGDLNLSNGYYLDTAIATGSITTSGSFRIDAPNYAGYAEMCTNSTPSGMTLDPVQVADFNGVYPSTFCNASSQSLLDNPIGNVALLAGGYVNGVFSGGNITVGASSVINGSVLAGNDLDTGGSTSINGFITAAAQNTSDTQPVSLSGATLLNFSQLPSSYNPGSVPCMQSCASTNNNGSNTNASIIRWSRYL</sequence>
<keyword evidence="3" id="KW-1185">Reference proteome</keyword>
<name>A0ABR9GCU0_9GAMM</name>
<keyword evidence="1" id="KW-1133">Transmembrane helix</keyword>
<organism evidence="2 3">
    <name type="scientific">Dyella acidiphila</name>
    <dbReference type="NCBI Taxonomy" id="2775866"/>
    <lineage>
        <taxon>Bacteria</taxon>
        <taxon>Pseudomonadati</taxon>
        <taxon>Pseudomonadota</taxon>
        <taxon>Gammaproteobacteria</taxon>
        <taxon>Lysobacterales</taxon>
        <taxon>Rhodanobacteraceae</taxon>
        <taxon>Dyella</taxon>
    </lineage>
</organism>
<keyword evidence="1" id="KW-0472">Membrane</keyword>
<keyword evidence="1" id="KW-0812">Transmembrane</keyword>
<evidence type="ECO:0008006" key="4">
    <source>
        <dbReference type="Google" id="ProtNLM"/>
    </source>
</evidence>
<accession>A0ABR9GCU0</accession>
<dbReference type="Proteomes" id="UP000651010">
    <property type="component" value="Unassembled WGS sequence"/>
</dbReference>
<gene>
    <name evidence="2" type="ORF">IGX34_15870</name>
</gene>
<dbReference type="EMBL" id="JACZZA010000010">
    <property type="protein sequence ID" value="MBE1161860.1"/>
    <property type="molecule type" value="Genomic_DNA"/>
</dbReference>
<evidence type="ECO:0000256" key="1">
    <source>
        <dbReference type="SAM" id="Phobius"/>
    </source>
</evidence>
<protein>
    <recommendedName>
        <fullName evidence="4">DUF342 domain-containing protein</fullName>
    </recommendedName>
</protein>